<proteinExistence type="predicted"/>
<evidence type="ECO:0000313" key="2">
    <source>
        <dbReference type="Proteomes" id="UP000281604"/>
    </source>
</evidence>
<protein>
    <recommendedName>
        <fullName evidence="3">VirB9</fullName>
    </recommendedName>
</protein>
<evidence type="ECO:0008006" key="3">
    <source>
        <dbReference type="Google" id="ProtNLM"/>
    </source>
</evidence>
<dbReference type="AlphaFoldDB" id="A0A3M3ZJI4"/>
<sequence>MLTCFRFTGNGPRPVLYQVLPDGTETLADAHNEQNVVVVHGVSRLFRFRLNGLVVEARPTAQVNTGYNFNGTTTGQIRELKHAEQ</sequence>
<name>A0A3M3ZJI4_9PSED</name>
<gene>
    <name evidence="1" type="ORF">ALQ30_200664</name>
</gene>
<dbReference type="InterPro" id="IPR033645">
    <property type="entry name" value="VirB9/CagX/TrbG_C"/>
</dbReference>
<dbReference type="EMBL" id="RBQE01000632">
    <property type="protein sequence ID" value="RMO94245.1"/>
    <property type="molecule type" value="Genomic_DNA"/>
</dbReference>
<accession>A0A3M3ZJI4</accession>
<reference evidence="1 2" key="1">
    <citation type="submission" date="2018-08" db="EMBL/GenBank/DDBJ databases">
        <title>Recombination of ecologically and evolutionarily significant loci maintains genetic cohesion in the Pseudomonas syringae species complex.</title>
        <authorList>
            <person name="Dillon M."/>
            <person name="Thakur S."/>
            <person name="Almeida R.N.D."/>
            <person name="Weir B.S."/>
            <person name="Guttman D.S."/>
        </authorList>
    </citation>
    <scope>NUCLEOTIDE SEQUENCE [LARGE SCALE GENOMIC DNA]</scope>
    <source>
        <strain evidence="1 2">ICMP 3706</strain>
    </source>
</reference>
<comment type="caution">
    <text evidence="1">The sequence shown here is derived from an EMBL/GenBank/DDBJ whole genome shotgun (WGS) entry which is preliminary data.</text>
</comment>
<organism evidence="1 2">
    <name type="scientific">Pseudomonas syringae pv. persicae</name>
    <dbReference type="NCBI Taxonomy" id="237306"/>
    <lineage>
        <taxon>Bacteria</taxon>
        <taxon>Pseudomonadati</taxon>
        <taxon>Pseudomonadota</taxon>
        <taxon>Gammaproteobacteria</taxon>
        <taxon>Pseudomonadales</taxon>
        <taxon>Pseudomonadaceae</taxon>
        <taxon>Pseudomonas</taxon>
    </lineage>
</organism>
<dbReference type="Proteomes" id="UP000281604">
    <property type="component" value="Unassembled WGS sequence"/>
</dbReference>
<dbReference type="InterPro" id="IPR038161">
    <property type="entry name" value="VirB9/CagX/TrbG_C_sf"/>
</dbReference>
<dbReference type="CDD" id="cd06911">
    <property type="entry name" value="VirB9_CagX_TrbG"/>
    <property type="match status" value="1"/>
</dbReference>
<dbReference type="Gene3D" id="2.60.40.2500">
    <property type="match status" value="1"/>
</dbReference>
<evidence type="ECO:0000313" key="1">
    <source>
        <dbReference type="EMBL" id="RMO94245.1"/>
    </source>
</evidence>